<feature type="repeat" description="TPR" evidence="3">
    <location>
        <begin position="431"/>
        <end position="464"/>
    </location>
</feature>
<name>A0AAD3D7K1_9STRA</name>
<evidence type="ECO:0000313" key="5">
    <source>
        <dbReference type="Proteomes" id="UP001054902"/>
    </source>
</evidence>
<dbReference type="Proteomes" id="UP001054902">
    <property type="component" value="Unassembled WGS sequence"/>
</dbReference>
<evidence type="ECO:0000256" key="2">
    <source>
        <dbReference type="ARBA" id="ARBA00022803"/>
    </source>
</evidence>
<dbReference type="EMBL" id="BLLK01000061">
    <property type="protein sequence ID" value="GFH58146.1"/>
    <property type="molecule type" value="Genomic_DNA"/>
</dbReference>
<dbReference type="PANTHER" id="PTHR45641:SF19">
    <property type="entry name" value="NEPHROCYSTIN-3"/>
    <property type="match status" value="1"/>
</dbReference>
<accession>A0AAD3D7K1</accession>
<dbReference type="PANTHER" id="PTHR45641">
    <property type="entry name" value="TETRATRICOPEPTIDE REPEAT PROTEIN (AFU_ORTHOLOGUE AFUA_6G03870)"/>
    <property type="match status" value="1"/>
</dbReference>
<dbReference type="SMART" id="SM00028">
    <property type="entry name" value="TPR"/>
    <property type="match status" value="6"/>
</dbReference>
<organism evidence="4 5">
    <name type="scientific">Chaetoceros tenuissimus</name>
    <dbReference type="NCBI Taxonomy" id="426638"/>
    <lineage>
        <taxon>Eukaryota</taxon>
        <taxon>Sar</taxon>
        <taxon>Stramenopiles</taxon>
        <taxon>Ochrophyta</taxon>
        <taxon>Bacillariophyta</taxon>
        <taxon>Coscinodiscophyceae</taxon>
        <taxon>Chaetocerotophycidae</taxon>
        <taxon>Chaetocerotales</taxon>
        <taxon>Chaetocerotaceae</taxon>
        <taxon>Chaetoceros</taxon>
    </lineage>
</organism>
<protein>
    <recommendedName>
        <fullName evidence="6">Kinesin light chain</fullName>
    </recommendedName>
</protein>
<keyword evidence="1" id="KW-0677">Repeat</keyword>
<gene>
    <name evidence="4" type="ORF">CTEN210_14622</name>
</gene>
<dbReference type="SUPFAM" id="SSF48452">
    <property type="entry name" value="TPR-like"/>
    <property type="match status" value="1"/>
</dbReference>
<feature type="repeat" description="TPR" evidence="3">
    <location>
        <begin position="473"/>
        <end position="506"/>
    </location>
</feature>
<dbReference type="PROSITE" id="PS50005">
    <property type="entry name" value="TPR"/>
    <property type="match status" value="3"/>
</dbReference>
<keyword evidence="5" id="KW-1185">Reference proteome</keyword>
<reference evidence="4 5" key="1">
    <citation type="journal article" date="2021" name="Sci. Rep.">
        <title>The genome of the diatom Chaetoceros tenuissimus carries an ancient integrated fragment of an extant virus.</title>
        <authorList>
            <person name="Hongo Y."/>
            <person name="Kimura K."/>
            <person name="Takaki Y."/>
            <person name="Yoshida Y."/>
            <person name="Baba S."/>
            <person name="Kobayashi G."/>
            <person name="Nagasaki K."/>
            <person name="Hano T."/>
            <person name="Tomaru Y."/>
        </authorList>
    </citation>
    <scope>NUCLEOTIDE SEQUENCE [LARGE SCALE GENOMIC DNA]</scope>
    <source>
        <strain evidence="4 5">NIES-3715</strain>
    </source>
</reference>
<evidence type="ECO:0000313" key="4">
    <source>
        <dbReference type="EMBL" id="GFH58146.1"/>
    </source>
</evidence>
<dbReference type="Pfam" id="PF13374">
    <property type="entry name" value="TPR_10"/>
    <property type="match status" value="1"/>
</dbReference>
<evidence type="ECO:0000256" key="1">
    <source>
        <dbReference type="ARBA" id="ARBA00022737"/>
    </source>
</evidence>
<comment type="caution">
    <text evidence="4">The sequence shown here is derived from an EMBL/GenBank/DDBJ whole genome shotgun (WGS) entry which is preliminary data.</text>
</comment>
<dbReference type="InterPro" id="IPR011990">
    <property type="entry name" value="TPR-like_helical_dom_sf"/>
</dbReference>
<keyword evidence="2 3" id="KW-0802">TPR repeat</keyword>
<evidence type="ECO:0008006" key="6">
    <source>
        <dbReference type="Google" id="ProtNLM"/>
    </source>
</evidence>
<dbReference type="Pfam" id="PF13424">
    <property type="entry name" value="TPR_12"/>
    <property type="match status" value="2"/>
</dbReference>
<dbReference type="AlphaFoldDB" id="A0AAD3D7K1"/>
<dbReference type="InterPro" id="IPR019734">
    <property type="entry name" value="TPR_rpt"/>
</dbReference>
<dbReference type="Gene3D" id="1.25.40.10">
    <property type="entry name" value="Tetratricopeptide repeat domain"/>
    <property type="match status" value="2"/>
</dbReference>
<sequence length="615" mass="69455">MDLLTAFGCCVRQKKPQSKAQDFSRDSTVNDVSARVNDLTILDSKSRDVNDLDFLAPSVHYLETVFLNYIKENGLETDATIYDIEDLQSETPGIIRKKGEEVECPIDGKMGSAFVHTLQGADNVGMATHMLSYAWGYEIQDIVDTLVSVCESNNLDKKKTYVWICCLCNNQHRVVQQGDVSFEEFRNIFNKRVLGIGRIIAMMAPWNNPGYLKRVWCVFEMFEAYSSQKCEVQIAMPPKEKESLLEAIRRPTDSNGRNGLDDLFQTLANTKVENAEAYSQADKKNIIRLVDEGPGCYTLNVEVNHLMRKWVRSTVMDGVEEVVKRLENEKDLAEADDIQMRGEVAVFCAYVGSYLSGSGEHSESLKMHQRAFEIYDSAPGEDTYKEEKARTHNNLGTEYESLGDYENALDQHNKCRVIFEEIFGTEHENTSTSYFNIGAVKRKLDDLDGALEMYFKSIAIDEKVKGTDHIDTALGYSYVGRVYMAKEDYDGAVKMFEKSLEIREASKGKNHPDVAIGLGDMGLIYHMRKEYDKAIENHKKALEISERVLGNYHPDTGSCYQNLGGAYYEKGDYDNALKLCQKAKDAYLATFGAAHPKTETAQAWLDIVNEALEEG</sequence>
<feature type="repeat" description="TPR" evidence="3">
    <location>
        <begin position="515"/>
        <end position="548"/>
    </location>
</feature>
<evidence type="ECO:0000256" key="3">
    <source>
        <dbReference type="PROSITE-ProRule" id="PRU00339"/>
    </source>
</evidence>
<proteinExistence type="predicted"/>